<dbReference type="RefSeq" id="WP_016442117.1">
    <property type="nucleotide sequence ID" value="NZ_KE150262.1"/>
</dbReference>
<evidence type="ECO:0000313" key="2">
    <source>
        <dbReference type="Proteomes" id="UP000014393"/>
    </source>
</evidence>
<dbReference type="PATRIC" id="fig|883067.3.peg.480"/>
<accession>S2VPG1</accession>
<name>S2VPG1_9ACTO</name>
<dbReference type="OrthoDB" id="9867097at2"/>
<organism evidence="1 2">
    <name type="scientific">Actinotignum schaalii FB123-CNA-2</name>
    <dbReference type="NCBI Taxonomy" id="883067"/>
    <lineage>
        <taxon>Bacteria</taxon>
        <taxon>Bacillati</taxon>
        <taxon>Actinomycetota</taxon>
        <taxon>Actinomycetes</taxon>
        <taxon>Actinomycetales</taxon>
        <taxon>Actinomycetaceae</taxon>
        <taxon>Actinotignum</taxon>
    </lineage>
</organism>
<sequence length="84" mass="10076">MAVIIGRTYTSLEEILERKEEILREVRMTREEFDLRADNYLLGEKEAKLYFELDGLDYFEKLARYGREPRSSRWEPGVPSRKIC</sequence>
<evidence type="ECO:0000313" key="1">
    <source>
        <dbReference type="EMBL" id="EPD27915.1"/>
    </source>
</evidence>
<dbReference type="AlphaFoldDB" id="S2VPG1"/>
<gene>
    <name evidence="1" type="ORF">HMPREF9237_00476</name>
</gene>
<reference evidence="1 2" key="1">
    <citation type="submission" date="2013-05" db="EMBL/GenBank/DDBJ databases">
        <title>The Genome Sequence of Actinobaculum schaalii FB123-CNA2.</title>
        <authorList>
            <consortium name="The Broad Institute Genomics Platform"/>
            <person name="Earl A."/>
            <person name="Ward D."/>
            <person name="Feldgarden M."/>
            <person name="Gevers D."/>
            <person name="Saerens B."/>
            <person name="Vaneechoutte M."/>
            <person name="Walker B."/>
            <person name="Young S."/>
            <person name="Zeng Q."/>
            <person name="Gargeya S."/>
            <person name="Fitzgerald M."/>
            <person name="Haas B."/>
            <person name="Abouelleil A."/>
            <person name="Allen A.W."/>
            <person name="Alvarado L."/>
            <person name="Arachchi H.M."/>
            <person name="Berlin A.M."/>
            <person name="Chapman S.B."/>
            <person name="Gainer-Dewar J."/>
            <person name="Goldberg J."/>
            <person name="Griggs A."/>
            <person name="Gujja S."/>
            <person name="Hansen M."/>
            <person name="Howarth C."/>
            <person name="Imamovic A."/>
            <person name="Ireland A."/>
            <person name="Larimer J."/>
            <person name="McCowan C."/>
            <person name="Murphy C."/>
            <person name="Pearson M."/>
            <person name="Poon T.W."/>
            <person name="Priest M."/>
            <person name="Roberts A."/>
            <person name="Saif S."/>
            <person name="Shea T."/>
            <person name="Sisk P."/>
            <person name="Sykes S."/>
            <person name="Wortman J."/>
            <person name="Nusbaum C."/>
            <person name="Birren B."/>
        </authorList>
    </citation>
    <scope>NUCLEOTIDE SEQUENCE [LARGE SCALE GENOMIC DNA]</scope>
    <source>
        <strain evidence="1 2">FB123-CNA-2</strain>
    </source>
</reference>
<proteinExistence type="predicted"/>
<dbReference type="HOGENOM" id="CLU_2520186_0_0_11"/>
<comment type="caution">
    <text evidence="1">The sequence shown here is derived from an EMBL/GenBank/DDBJ whole genome shotgun (WGS) entry which is preliminary data.</text>
</comment>
<protein>
    <submittedName>
        <fullName evidence="1">Uncharacterized protein</fullName>
    </submittedName>
</protein>
<keyword evidence="2" id="KW-1185">Reference proteome</keyword>
<dbReference type="EMBL" id="AGWM01000004">
    <property type="protein sequence ID" value="EPD27915.1"/>
    <property type="molecule type" value="Genomic_DNA"/>
</dbReference>
<dbReference type="Proteomes" id="UP000014393">
    <property type="component" value="Unassembled WGS sequence"/>
</dbReference>